<dbReference type="EMBL" id="JABANN010000317">
    <property type="protein sequence ID" value="KAF4662531.1"/>
    <property type="molecule type" value="Genomic_DNA"/>
</dbReference>
<feature type="compositionally biased region" description="Basic and acidic residues" evidence="1">
    <location>
        <begin position="695"/>
        <end position="712"/>
    </location>
</feature>
<feature type="compositionally biased region" description="Polar residues" evidence="1">
    <location>
        <begin position="681"/>
        <end position="692"/>
    </location>
</feature>
<proteinExistence type="predicted"/>
<feature type="domain" description="Mei2-like C-terminal RNA recognition motif" evidence="2">
    <location>
        <begin position="1143"/>
        <end position="1229"/>
    </location>
</feature>
<dbReference type="Proteomes" id="UP000572268">
    <property type="component" value="Unassembled WGS sequence"/>
</dbReference>
<dbReference type="GO" id="GO:0005634">
    <property type="term" value="C:nucleus"/>
    <property type="evidence" value="ECO:0007669"/>
    <property type="project" value="TreeGrafter"/>
</dbReference>
<comment type="caution">
    <text evidence="3">The sequence shown here is derived from an EMBL/GenBank/DDBJ whole genome shotgun (WGS) entry which is preliminary data.</text>
</comment>
<feature type="region of interest" description="Disordered" evidence="1">
    <location>
        <begin position="681"/>
        <end position="712"/>
    </location>
</feature>
<dbReference type="CDD" id="cd16662">
    <property type="entry name" value="RING-Ubox2_NOSIP"/>
    <property type="match status" value="1"/>
</dbReference>
<feature type="compositionally biased region" description="Polar residues" evidence="1">
    <location>
        <begin position="110"/>
        <end position="129"/>
    </location>
</feature>
<dbReference type="PANTHER" id="PTHR13063:SF10">
    <property type="entry name" value="NITRIC OXIDE SYNTHASE-INTERACTING PROTEIN"/>
    <property type="match status" value="1"/>
</dbReference>
<accession>A0A7J6LUN7</accession>
<dbReference type="PANTHER" id="PTHR13063">
    <property type="entry name" value="ENOS INTERACTING PROTEIN"/>
    <property type="match status" value="1"/>
</dbReference>
<dbReference type="InterPro" id="IPR016818">
    <property type="entry name" value="NOSIP"/>
</dbReference>
<feature type="compositionally biased region" description="Low complexity" evidence="1">
    <location>
        <begin position="950"/>
        <end position="964"/>
    </location>
</feature>
<organism evidence="3 4">
    <name type="scientific">Perkinsus olseni</name>
    <name type="common">Perkinsus atlanticus</name>
    <dbReference type="NCBI Taxonomy" id="32597"/>
    <lineage>
        <taxon>Eukaryota</taxon>
        <taxon>Sar</taxon>
        <taxon>Alveolata</taxon>
        <taxon>Perkinsozoa</taxon>
        <taxon>Perkinsea</taxon>
        <taxon>Perkinsida</taxon>
        <taxon>Perkinsidae</taxon>
        <taxon>Perkinsus</taxon>
    </lineage>
</organism>
<gene>
    <name evidence="3" type="ORF">FOL46_005244</name>
</gene>
<dbReference type="Pfam" id="PF04059">
    <property type="entry name" value="RRM_2"/>
    <property type="match status" value="3"/>
</dbReference>
<dbReference type="SUPFAM" id="SSF54928">
    <property type="entry name" value="RNA-binding domain, RBD"/>
    <property type="match status" value="1"/>
</dbReference>
<feature type="region of interest" description="Disordered" evidence="1">
    <location>
        <begin position="99"/>
        <end position="130"/>
    </location>
</feature>
<feature type="region of interest" description="Disordered" evidence="1">
    <location>
        <begin position="950"/>
        <end position="981"/>
    </location>
</feature>
<feature type="region of interest" description="Disordered" evidence="1">
    <location>
        <begin position="739"/>
        <end position="772"/>
    </location>
</feature>
<feature type="domain" description="Mei2-like C-terminal RNA recognition motif" evidence="2">
    <location>
        <begin position="566"/>
        <end position="631"/>
    </location>
</feature>
<dbReference type="CDD" id="cd12277">
    <property type="entry name" value="RRM3_MEI2_EAR1_like"/>
    <property type="match status" value="2"/>
</dbReference>
<dbReference type="GO" id="GO:0003676">
    <property type="term" value="F:nucleic acid binding"/>
    <property type="evidence" value="ECO:0007669"/>
    <property type="project" value="InterPro"/>
</dbReference>
<sequence>MTRHSQNQTDRAFITSDERRKCGFGQVTERIGAESQLPFGMCCISLRPAKEPMASPTTGYIYDKSTVVEYLVKERARIKEEMALYEQQEANKKAFEDLKEQQKDAKRAQKFQSTMSELGGQSESSSVSVNKDEAARSVGVSIPWEHKSEARAKSFWAAEEMPEFQKECKKPESLVPRCPMTGKKLRLKDLVPVKFELTNDAKGKDTDYAGMYCCAVSKKPITHQRCVLLRPSGVVIIEKVFDELVKNAEDPRCPVTGKKLDLKKDVIRLQPGGTGFCSHNKDLGMMLIIPPLCSLCPRGFYGPEGDRRPRHFEKLFASQSAGSMSCPLPGAKPWLDYQARHNGNHDITARDVCRARHEAFRYLCDRADKNRLRAGLRPHGPSPTSSVQPRYLPRGHHLPRDLYHHAAVRLRTLSRTWSAKFRLTSLLAVMSDAKLPCPTVRRQASSMRVWLEVVITGSAPSTARGRGAVPPPQYSMTSHQAGGEASGNLFYCAASGRHPQQGYPQYRWTAGSPPPQPYGLVPQQDPPSTMCNNFYISVVEPNAPLGSPPVLQPEELLNDIRTAGFADTFDFFYLPMDHETRANYGYCFINMLSPQLASSFFKAFDGKPLRRFTSNKIVAIVPATIQGFETNLRHYSRKAVCADVETQFRPLFWLNGTAVEFVRNSESRAVTTAYDSGRQNVHRSTLGLTGDSSSEETRAGDDSDGWKASERDPRRSAVYAISKASSTWLLRSSDYNHHHDHFKSGHRRTKSDYGPRQAVNMSSSFSSDLKGAVHGSSPTVSVLAVSPMLPPPSNRAIVRIDDRPYRGGSRCSRDRLKGQAERFSGSCVGGGMSSRDRTAQGNAAPGGSGGVALPYVVPAQVYVMPDGGATIRIPSLGDYRFSAWSPNARGQPCGGGGGVTDQGREPVDGMSWSGSWITIPNQNSAGHADGVEQKSTAYGTAAYLVNVPVPSSSSSGRRFVVDSSQQGNGNADDADDASMTSCGPSELNSSCALVDGGRQEEGRACEVCGAADYQQATGIMPEITTIIMRNIPNEYTPSGLMREIEEAGFDGKYDFFYLPFDRKRRCNFGYCFLNLRDFVTMKLFAAAFDGRRALQLSSRWKTEVLPAVLQGFEDNLRHYYGNEAFSDLDIEWALLKLLLLNLARHIPNRYSQSELIEEVTATGFGGTFDFYLPMDHSTRAIFGYCFINFTTPAVASLFTHVFSGKQLKMSTSRKIIEIVPAKLQGFDANLLHYSKKAVSSDSEEEFRPLFLVDGYRLSFSRVPLRQSREMGKQSSRQRSACPGKKIEEDTHTHLAQDIEAILRNACKLAGVDKTGGEGKMLEASYDPYVFDGGPGGLCWMEGPDQVLESSPIAAPISSPIPSPDFPILLDNHPRLTIGDM</sequence>
<feature type="region of interest" description="Disordered" evidence="1">
    <location>
        <begin position="461"/>
        <end position="480"/>
    </location>
</feature>
<feature type="compositionally biased region" description="Basic residues" evidence="1">
    <location>
        <begin position="739"/>
        <end position="749"/>
    </location>
</feature>
<feature type="domain" description="Mei2-like C-terminal RNA recognition motif" evidence="2">
    <location>
        <begin position="1024"/>
        <end position="1111"/>
    </location>
</feature>
<reference evidence="3 4" key="1">
    <citation type="submission" date="2020-04" db="EMBL/GenBank/DDBJ databases">
        <title>Perkinsus olseni comparative genomics.</title>
        <authorList>
            <person name="Bogema D.R."/>
        </authorList>
    </citation>
    <scope>NUCLEOTIDE SEQUENCE [LARGE SCALE GENOMIC DNA]</scope>
    <source>
        <strain evidence="3">ATCC PRA-31</strain>
    </source>
</reference>
<evidence type="ECO:0000313" key="3">
    <source>
        <dbReference type="EMBL" id="KAF4662531.1"/>
    </source>
</evidence>
<evidence type="ECO:0000256" key="1">
    <source>
        <dbReference type="SAM" id="MobiDB-lite"/>
    </source>
</evidence>
<protein>
    <recommendedName>
        <fullName evidence="2">Mei2-like C-terminal RNA recognition motif domain-containing protein</fullName>
    </recommendedName>
</protein>
<dbReference type="GO" id="GO:0061630">
    <property type="term" value="F:ubiquitin protein ligase activity"/>
    <property type="evidence" value="ECO:0007669"/>
    <property type="project" value="InterPro"/>
</dbReference>
<evidence type="ECO:0000259" key="2">
    <source>
        <dbReference type="Pfam" id="PF04059"/>
    </source>
</evidence>
<name>A0A7J6LUN7_PEROL</name>
<evidence type="ECO:0000313" key="4">
    <source>
        <dbReference type="Proteomes" id="UP000572268"/>
    </source>
</evidence>
<dbReference type="InterPro" id="IPR035979">
    <property type="entry name" value="RBD_domain_sf"/>
</dbReference>
<dbReference type="InterPro" id="IPR007201">
    <property type="entry name" value="Mei2-like_Rrm_C"/>
</dbReference>
<feature type="region of interest" description="Disordered" evidence="1">
    <location>
        <begin position="822"/>
        <end position="847"/>
    </location>
</feature>